<dbReference type="Pfam" id="PF08241">
    <property type="entry name" value="Methyltransf_11"/>
    <property type="match status" value="1"/>
</dbReference>
<dbReference type="Proteomes" id="UP000000557">
    <property type="component" value="Chromosome"/>
</dbReference>
<evidence type="ECO:0000256" key="2">
    <source>
        <dbReference type="ARBA" id="ARBA00022603"/>
    </source>
</evidence>
<dbReference type="STRING" id="251221.gene:10758777"/>
<dbReference type="SUPFAM" id="SSF53335">
    <property type="entry name" value="S-adenosyl-L-methionine-dependent methyltransferases"/>
    <property type="match status" value="1"/>
</dbReference>
<evidence type="ECO:0000313" key="5">
    <source>
        <dbReference type="EMBL" id="BAC89237.1"/>
    </source>
</evidence>
<dbReference type="PhylomeDB" id="Q7NL30"/>
<dbReference type="InParanoid" id="Q7NL30"/>
<dbReference type="PANTHER" id="PTHR44942:SF4">
    <property type="entry name" value="METHYLTRANSFERASE TYPE 11 DOMAIN-CONTAINING PROTEIN"/>
    <property type="match status" value="1"/>
</dbReference>
<organism evidence="5 6">
    <name type="scientific">Gloeobacter violaceus (strain ATCC 29082 / PCC 7421)</name>
    <dbReference type="NCBI Taxonomy" id="251221"/>
    <lineage>
        <taxon>Bacteria</taxon>
        <taxon>Bacillati</taxon>
        <taxon>Cyanobacteriota</taxon>
        <taxon>Cyanophyceae</taxon>
        <taxon>Gloeobacterales</taxon>
        <taxon>Gloeobacteraceae</taxon>
        <taxon>Gloeobacter</taxon>
    </lineage>
</organism>
<dbReference type="InterPro" id="IPR051052">
    <property type="entry name" value="Diverse_substrate_MTase"/>
</dbReference>
<dbReference type="InterPro" id="IPR029063">
    <property type="entry name" value="SAM-dependent_MTases_sf"/>
</dbReference>
<reference evidence="5 6" key="1">
    <citation type="journal article" date="2003" name="DNA Res.">
        <title>Complete genome structure of Gloeobacter violaceus PCC 7421, a cyanobacterium that lacks thylakoids.</title>
        <authorList>
            <person name="Nakamura Y."/>
            <person name="Kaneko T."/>
            <person name="Sato S."/>
            <person name="Mimuro M."/>
            <person name="Miyashita H."/>
            <person name="Tsuchiya T."/>
            <person name="Sasamoto S."/>
            <person name="Watanabe A."/>
            <person name="Kawashima K."/>
            <person name="Kishida Y."/>
            <person name="Kiyokawa C."/>
            <person name="Kohara M."/>
            <person name="Matsumoto M."/>
            <person name="Matsuno A."/>
            <person name="Nakazaki N."/>
            <person name="Shimpo S."/>
            <person name="Takeuchi C."/>
            <person name="Yamada M."/>
            <person name="Tabata S."/>
        </authorList>
    </citation>
    <scope>NUCLEOTIDE SEQUENCE [LARGE SCALE GENOMIC DNA]</scope>
    <source>
        <strain evidence="6">ATCC 29082 / PCC 7421</strain>
    </source>
</reference>
<dbReference type="AlphaFoldDB" id="Q7NL30"/>
<dbReference type="Gene3D" id="3.40.50.150">
    <property type="entry name" value="Vaccinia Virus protein VP39"/>
    <property type="match status" value="1"/>
</dbReference>
<evidence type="ECO:0000256" key="3">
    <source>
        <dbReference type="ARBA" id="ARBA00022679"/>
    </source>
</evidence>
<gene>
    <name evidence="5" type="ordered locus">glr1296</name>
</gene>
<keyword evidence="3" id="KW-0808">Transferase</keyword>
<evidence type="ECO:0000313" key="6">
    <source>
        <dbReference type="Proteomes" id="UP000000557"/>
    </source>
</evidence>
<feature type="domain" description="Methyltransferase type 11" evidence="4">
    <location>
        <begin position="57"/>
        <end position="151"/>
    </location>
</feature>
<dbReference type="KEGG" id="gvi:glr1296"/>
<protein>
    <submittedName>
        <fullName evidence="5">Glr1296 protein</fullName>
    </submittedName>
</protein>
<dbReference type="InterPro" id="IPR013216">
    <property type="entry name" value="Methyltransf_11"/>
</dbReference>
<dbReference type="PANTHER" id="PTHR44942">
    <property type="entry name" value="METHYLTRANSF_11 DOMAIN-CONTAINING PROTEIN"/>
    <property type="match status" value="1"/>
</dbReference>
<dbReference type="GO" id="GO:0032259">
    <property type="term" value="P:methylation"/>
    <property type="evidence" value="ECO:0007669"/>
    <property type="project" value="UniProtKB-KW"/>
</dbReference>
<evidence type="ECO:0000256" key="1">
    <source>
        <dbReference type="ARBA" id="ARBA00008361"/>
    </source>
</evidence>
<dbReference type="OrthoDB" id="421066at2"/>
<dbReference type="GO" id="GO:0008168">
    <property type="term" value="F:methyltransferase activity"/>
    <property type="evidence" value="ECO:0000318"/>
    <property type="project" value="GO_Central"/>
</dbReference>
<dbReference type="eggNOG" id="COG2226">
    <property type="taxonomic scope" value="Bacteria"/>
</dbReference>
<dbReference type="GO" id="GO:0008757">
    <property type="term" value="F:S-adenosylmethionine-dependent methyltransferase activity"/>
    <property type="evidence" value="ECO:0007669"/>
    <property type="project" value="InterPro"/>
</dbReference>
<proteinExistence type="inferred from homology"/>
<dbReference type="HOGENOM" id="CLU_085667_0_0_3"/>
<sequence length="280" mass="30842">MLMQELSEAEYFLKKFHSLYPGATSSSFAHGQTLCGISSYERLLKVIPESEQPITVLDLACGDGFLLQRLAERQQARLCLVGVDLSPEELDAAQARLVSAAVVLYCARAQALPLSDASVDFVLCHLALMLMDGVREVVASVHRVLKPGGVFSAVVVGEFQRGDAYEAFVQLLKNYLSEVNTRGPRLGDPLTFSEQGLRSLFSAGTGFVEPIWIEDFVIRLDAPRNKVWEMLSLMYDVVLLSDEAKVRLEAEFISAMGMLERADGSVPCSMGLRQITCTRL</sequence>
<comment type="similarity">
    <text evidence="1">Belongs to the methyltransferase superfamily.</text>
</comment>
<accession>Q7NL30</accession>
<dbReference type="EMBL" id="BA000045">
    <property type="protein sequence ID" value="BAC89237.1"/>
    <property type="molecule type" value="Genomic_DNA"/>
</dbReference>
<dbReference type="EnsemblBacteria" id="BAC89237">
    <property type="protein sequence ID" value="BAC89237"/>
    <property type="gene ID" value="BAC89237"/>
</dbReference>
<keyword evidence="2" id="KW-0489">Methyltransferase</keyword>
<keyword evidence="6" id="KW-1185">Reference proteome</keyword>
<evidence type="ECO:0000259" key="4">
    <source>
        <dbReference type="Pfam" id="PF08241"/>
    </source>
</evidence>
<reference evidence="5 6" key="2">
    <citation type="journal article" date="2003" name="DNA Res.">
        <title>Complete genome structure of Gloeobacter violaceus PCC 7421, a cyanobacterium that lacks thylakoids (supplement).</title>
        <authorList>
            <person name="Nakamura Y."/>
            <person name="Kaneko T."/>
            <person name="Sato S."/>
            <person name="Mimuro M."/>
            <person name="Miyashita H."/>
            <person name="Tsuchiya T."/>
            <person name="Sasamoto S."/>
            <person name="Watanabe A."/>
            <person name="Kawashima K."/>
            <person name="Kishida Y."/>
            <person name="Kiyokawa C."/>
            <person name="Kohara M."/>
            <person name="Matsumoto M."/>
            <person name="Matsuno A."/>
            <person name="Nakazaki N."/>
            <person name="Shimpo S."/>
            <person name="Takeuchi C."/>
            <person name="Yamada M."/>
            <person name="Tabata S."/>
        </authorList>
    </citation>
    <scope>NUCLEOTIDE SEQUENCE [LARGE SCALE GENOMIC DNA]</scope>
    <source>
        <strain evidence="6">ATCC 29082 / PCC 7421</strain>
    </source>
</reference>
<name>Q7NL30_GLOVI</name>
<dbReference type="CDD" id="cd02440">
    <property type="entry name" value="AdoMet_MTases"/>
    <property type="match status" value="1"/>
</dbReference>